<reference evidence="8 9" key="1">
    <citation type="submission" date="2024-06" db="EMBL/GenBank/DDBJ databases">
        <title>Genomic Encyclopedia of Type Strains, Phase IV (KMG-IV): sequencing the most valuable type-strain genomes for metagenomic binning, comparative biology and taxonomic classification.</title>
        <authorList>
            <person name="Goeker M."/>
        </authorList>
    </citation>
    <scope>NUCLEOTIDE SEQUENCE [LARGE SCALE GENOMIC DNA]</scope>
    <source>
        <strain evidence="8 9">DSM 28303</strain>
    </source>
</reference>
<dbReference type="PIRSF" id="PIRSF018968">
    <property type="entry name" value="ABC_permease_BceB"/>
    <property type="match status" value="1"/>
</dbReference>
<dbReference type="InterPro" id="IPR003838">
    <property type="entry name" value="ABC3_permease_C"/>
</dbReference>
<keyword evidence="3 6" id="KW-0812">Transmembrane</keyword>
<protein>
    <submittedName>
        <fullName evidence="8">ABC transport system permease protein</fullName>
    </submittedName>
</protein>
<keyword evidence="9" id="KW-1185">Reference proteome</keyword>
<evidence type="ECO:0000313" key="9">
    <source>
        <dbReference type="Proteomes" id="UP001549122"/>
    </source>
</evidence>
<dbReference type="EMBL" id="JBEPLO010000008">
    <property type="protein sequence ID" value="MET3557845.1"/>
    <property type="molecule type" value="Genomic_DNA"/>
</dbReference>
<feature type="transmembrane region" description="Helical" evidence="6">
    <location>
        <begin position="627"/>
        <end position="646"/>
    </location>
</feature>
<keyword evidence="6" id="KW-0813">Transport</keyword>
<dbReference type="Proteomes" id="UP001549122">
    <property type="component" value="Unassembled WGS sequence"/>
</dbReference>
<feature type="transmembrane region" description="Helical" evidence="6">
    <location>
        <begin position="98"/>
        <end position="131"/>
    </location>
</feature>
<feature type="transmembrane region" description="Helical" evidence="6">
    <location>
        <begin position="591"/>
        <end position="615"/>
    </location>
</feature>
<evidence type="ECO:0000256" key="1">
    <source>
        <dbReference type="ARBA" id="ARBA00004651"/>
    </source>
</evidence>
<evidence type="ECO:0000256" key="6">
    <source>
        <dbReference type="PIRNR" id="PIRNR018968"/>
    </source>
</evidence>
<evidence type="ECO:0000256" key="3">
    <source>
        <dbReference type="ARBA" id="ARBA00022692"/>
    </source>
</evidence>
<dbReference type="PANTHER" id="PTHR46795:SF3">
    <property type="entry name" value="ABC TRANSPORTER PERMEASE"/>
    <property type="match status" value="1"/>
</dbReference>
<feature type="transmembrane region" description="Helical" evidence="6">
    <location>
        <begin position="21"/>
        <end position="41"/>
    </location>
</feature>
<gene>
    <name evidence="8" type="ORF">ABID29_000957</name>
</gene>
<keyword evidence="5 6" id="KW-0472">Membrane</keyword>
<comment type="caution">
    <text evidence="8">The sequence shown here is derived from an EMBL/GenBank/DDBJ whole genome shotgun (WGS) entry which is preliminary data.</text>
</comment>
<evidence type="ECO:0000259" key="7">
    <source>
        <dbReference type="Pfam" id="PF02687"/>
    </source>
</evidence>
<proteinExistence type="inferred from homology"/>
<dbReference type="RefSeq" id="WP_354364746.1">
    <property type="nucleotide sequence ID" value="NZ_JBEPLO010000008.1"/>
</dbReference>
<accession>A0ABV2FH11</accession>
<dbReference type="Pfam" id="PF02687">
    <property type="entry name" value="FtsX"/>
    <property type="match status" value="1"/>
</dbReference>
<feature type="transmembrane region" description="Helical" evidence="6">
    <location>
        <begin position="151"/>
        <end position="171"/>
    </location>
</feature>
<feature type="transmembrane region" description="Helical" evidence="6">
    <location>
        <begin position="56"/>
        <end position="77"/>
    </location>
</feature>
<comment type="similarity">
    <text evidence="6">Belongs to the ABC-4 integral membrane protein family.</text>
</comment>
<feature type="transmembrane region" description="Helical" evidence="6">
    <location>
        <begin position="192"/>
        <end position="211"/>
    </location>
</feature>
<dbReference type="InterPro" id="IPR027022">
    <property type="entry name" value="ABC_permease_BceB-typ"/>
</dbReference>
<evidence type="ECO:0000256" key="2">
    <source>
        <dbReference type="ARBA" id="ARBA00022475"/>
    </source>
</evidence>
<evidence type="ECO:0000313" key="8">
    <source>
        <dbReference type="EMBL" id="MET3557845.1"/>
    </source>
</evidence>
<feature type="transmembrane region" description="Helical" evidence="6">
    <location>
        <begin position="223"/>
        <end position="249"/>
    </location>
</feature>
<evidence type="ECO:0000256" key="4">
    <source>
        <dbReference type="ARBA" id="ARBA00022989"/>
    </source>
</evidence>
<keyword evidence="4 6" id="KW-1133">Transmembrane helix</keyword>
<feature type="transmembrane region" description="Helical" evidence="6">
    <location>
        <begin position="279"/>
        <end position="306"/>
    </location>
</feature>
<organism evidence="8 9">
    <name type="scientific">Streptococcus rupicaprae</name>
    <dbReference type="NCBI Taxonomy" id="759619"/>
    <lineage>
        <taxon>Bacteria</taxon>
        <taxon>Bacillati</taxon>
        <taxon>Bacillota</taxon>
        <taxon>Bacilli</taxon>
        <taxon>Lactobacillales</taxon>
        <taxon>Streptococcaceae</taxon>
        <taxon>Streptococcus</taxon>
    </lineage>
</organism>
<feature type="transmembrane region" description="Helical" evidence="6">
    <location>
        <begin position="536"/>
        <end position="557"/>
    </location>
</feature>
<sequence length="660" mass="75227">MFFLKLALGNLKKAYQAYAPFVLSSVTLFVLLNTINLIWLSPDVQERRTTPTLLKFAFWVIAIFSAIIVTYSHRFLIKQRFKEFGLYNVLGMNRKRIATIASIELALVGFGVILFGIVLATVLAKFLYLILVNLLQIDGFHLAIQPSGYHLSVLLFAAIFISLIALTGWHIGRLSSLEMLSTSRKGEKEPKGNVFLGLFGVILIISAYVFAVKDASNFNEDYLKLIFLAVLAVIFGTYLFFVSFTTWFLKKQKQNKTYFYKRQHFIPVSQMLYRMKQNAFGLGNITILATMVMVTLIATSTIYFMVSASVDQQYPKDKNTVIRQIFIADKEKAEEGIEALLAKIDPQPDSWSSILHYDEYPSLTNTEVVDLATAEDYRVVNRVQLIIITAEEYKRLEGVDLDLDDQTVGYYHQTFSKDLKTQTIAIGEEVAYAVKPIRATSIRQNLYMGPTTYALIVVKDLAVLKEFVLTYAISKGYAPDPNAEQSLPLSYSTTVQLSDAQYQQLQKLTAQDRDYTYLLNNREESIQDNLSFTGTFIFIGFIIGMSFLLGACLIMYFKQISEGYEDKKAYKVLQEIGMSPKMVKKTISSQVWIIFFLPLIVSVSHVSFALFLMGRIIREMGILDHKILLQMTGITMFGFISLYFIIYRLTSRAYYKIIER</sequence>
<name>A0ABV2FH11_9STRE</name>
<keyword evidence="2 6" id="KW-1003">Cell membrane</keyword>
<dbReference type="InterPro" id="IPR052536">
    <property type="entry name" value="ABC-4_Integral_Memb_Prot"/>
</dbReference>
<feature type="domain" description="ABC3 transporter permease C-terminal" evidence="7">
    <location>
        <begin position="56"/>
        <end position="173"/>
    </location>
</feature>
<comment type="subcellular location">
    <subcellularLocation>
        <location evidence="1 6">Cell membrane</location>
        <topology evidence="1 6">Multi-pass membrane protein</topology>
    </subcellularLocation>
</comment>
<evidence type="ECO:0000256" key="5">
    <source>
        <dbReference type="ARBA" id="ARBA00023136"/>
    </source>
</evidence>
<dbReference type="PANTHER" id="PTHR46795">
    <property type="entry name" value="ABC TRANSPORTER PERMEASE-RELATED-RELATED"/>
    <property type="match status" value="1"/>
</dbReference>